<dbReference type="OrthoDB" id="9764734at2"/>
<feature type="transmembrane region" description="Helical" evidence="1">
    <location>
        <begin position="541"/>
        <end position="564"/>
    </location>
</feature>
<dbReference type="PROSITE" id="PS51257">
    <property type="entry name" value="PROKAR_LIPOPROTEIN"/>
    <property type="match status" value="1"/>
</dbReference>
<feature type="transmembrane region" description="Helical" evidence="1">
    <location>
        <begin position="512"/>
        <end position="535"/>
    </location>
</feature>
<name>F8ACZ1_THEID</name>
<feature type="transmembrane region" description="Helical" evidence="1">
    <location>
        <begin position="400"/>
        <end position="425"/>
    </location>
</feature>
<sequence>MASNLAKTNIILLACFILLTAAGCSREKPEIEATFTPFGLEVKGAGSIPLSLYDEAGRLVLSYPELPGPDVLLVFPWETKKIYVLKAGEAKIRLKTPGKKPLAELLVLAPLGSPGERFIIYPETPLKASFVVSTRTPCPEIGLMFTAYRDLTVNLAKENIAIKEGERKLLRKKLCLPEGKPLSLNVRVENTPLNLKFKRRYVDLHGKIKILAWHFPTDESGLAIRHRREGVLVIPNPLFERIGYLLGIKERGYSRYLPFAYQTVVLKNESPVPVNLLVKADFFYPQTEEMAKGFYPPEFGAEGHVKEPLALAYLPPQGTGKVVLPVFAEIPPGEYLARIEVYPLGEKEPVLVKERLIGVTQGKPWLATSLFVILFCGFTVSAGFLVAHRQVLRRFRVRELCLIALSGAVAFGLDFLGGLISNLFYALLGPFNVLVGGLITEITHYAVFTAIFVLMPKPGFVTLSYLINYLMGLLLYGGMRATDPFFVGANIFFMEASLLLLLVYRNPIGFRLVLALALADAVQTFSSLVLHMTFYRLYFPGWYILLSVVVKGFLYTLIGALIGLKIGKLLREMER</sequence>
<protein>
    <submittedName>
        <fullName evidence="2">Uncharacterized protein</fullName>
    </submittedName>
</protein>
<accession>F8ACZ1</accession>
<reference evidence="2 3" key="2">
    <citation type="journal article" date="2012" name="Stand. Genomic Sci.">
        <title>Complete genome sequence of the thermophilic sulfate-reducing ocean bacterium Thermodesulfatator indicus type strain (CIR29812(T)).</title>
        <authorList>
            <person name="Anderson I."/>
            <person name="Saunders E."/>
            <person name="Lapidus A."/>
            <person name="Nolan M."/>
            <person name="Lucas S."/>
            <person name="Tice H."/>
            <person name="Del Rio T.G."/>
            <person name="Cheng J.F."/>
            <person name="Han C."/>
            <person name="Tapia R."/>
            <person name="Goodwin L.A."/>
            <person name="Pitluck S."/>
            <person name="Liolios K."/>
            <person name="Mavromatis K."/>
            <person name="Pagani I."/>
            <person name="Ivanova N."/>
            <person name="Mikhailova N."/>
            <person name="Pati A."/>
            <person name="Chen A."/>
            <person name="Palaniappan K."/>
            <person name="Land M."/>
            <person name="Hauser L."/>
            <person name="Jeffries C.D."/>
            <person name="Chang Y.J."/>
            <person name="Brambilla E.M."/>
            <person name="Rohde M."/>
            <person name="Spring S."/>
            <person name="Goker M."/>
            <person name="Detter J.C."/>
            <person name="Woyke T."/>
            <person name="Bristow J."/>
            <person name="Eisen J.A."/>
            <person name="Markowitz V."/>
            <person name="Hugenholtz P."/>
            <person name="Kyrpides N.C."/>
            <person name="Klenk H.P."/>
        </authorList>
    </citation>
    <scope>NUCLEOTIDE SEQUENCE [LARGE SCALE GENOMIC DNA]</scope>
    <source>
        <strain evidence="3">DSM 15286 / JCM 11887 / CIR29812</strain>
    </source>
</reference>
<evidence type="ECO:0000313" key="2">
    <source>
        <dbReference type="EMBL" id="AEH45857.1"/>
    </source>
</evidence>
<feature type="transmembrane region" description="Helical" evidence="1">
    <location>
        <begin position="460"/>
        <end position="479"/>
    </location>
</feature>
<feature type="transmembrane region" description="Helical" evidence="1">
    <location>
        <begin position="365"/>
        <end position="388"/>
    </location>
</feature>
<dbReference type="eggNOG" id="COG1361">
    <property type="taxonomic scope" value="Bacteria"/>
</dbReference>
<dbReference type="PaxDb" id="667014-Thein_2005"/>
<gene>
    <name evidence="2" type="ordered locus">Thein_2005</name>
</gene>
<evidence type="ECO:0000313" key="3">
    <source>
        <dbReference type="Proteomes" id="UP000006793"/>
    </source>
</evidence>
<reference evidence="3" key="1">
    <citation type="submission" date="2011-04" db="EMBL/GenBank/DDBJ databases">
        <title>The complete genome of Thermodesulfatator indicus DSM 15286.</title>
        <authorList>
            <person name="Lucas S."/>
            <person name="Copeland A."/>
            <person name="Lapidus A."/>
            <person name="Bruce D."/>
            <person name="Goodwin L."/>
            <person name="Pitluck S."/>
            <person name="Peters L."/>
            <person name="Kyrpides N."/>
            <person name="Mavromatis K."/>
            <person name="Pagani I."/>
            <person name="Ivanova N."/>
            <person name="Saunders L."/>
            <person name="Detter J.C."/>
            <person name="Tapia R."/>
            <person name="Han C."/>
            <person name="Land M."/>
            <person name="Hauser L."/>
            <person name="Markowitz V."/>
            <person name="Cheng J.-F."/>
            <person name="Hugenholtz P."/>
            <person name="Woyke T."/>
            <person name="Wu D."/>
            <person name="Spring S."/>
            <person name="Schroeder M."/>
            <person name="Brambilla E."/>
            <person name="Klenk H.-P."/>
            <person name="Eisen J.A."/>
        </authorList>
    </citation>
    <scope>NUCLEOTIDE SEQUENCE [LARGE SCALE GENOMIC DNA]</scope>
    <source>
        <strain evidence="3">DSM 15286 / JCM 11887 / CIR29812</strain>
    </source>
</reference>
<dbReference type="Proteomes" id="UP000006793">
    <property type="component" value="Chromosome"/>
</dbReference>
<dbReference type="RefSeq" id="WP_013908596.1">
    <property type="nucleotide sequence ID" value="NC_015681.1"/>
</dbReference>
<organism evidence="2 3">
    <name type="scientific">Thermodesulfatator indicus (strain DSM 15286 / JCM 11887 / CIR29812)</name>
    <dbReference type="NCBI Taxonomy" id="667014"/>
    <lineage>
        <taxon>Bacteria</taxon>
        <taxon>Pseudomonadati</taxon>
        <taxon>Thermodesulfobacteriota</taxon>
        <taxon>Thermodesulfobacteria</taxon>
        <taxon>Thermodesulfobacteriales</taxon>
        <taxon>Thermodesulfatatoraceae</taxon>
        <taxon>Thermodesulfatator</taxon>
    </lineage>
</organism>
<keyword evidence="3" id="KW-1185">Reference proteome</keyword>
<feature type="transmembrane region" description="Helical" evidence="1">
    <location>
        <begin position="485"/>
        <end position="505"/>
    </location>
</feature>
<evidence type="ECO:0000256" key="1">
    <source>
        <dbReference type="SAM" id="Phobius"/>
    </source>
</evidence>
<dbReference type="AlphaFoldDB" id="F8ACZ1"/>
<proteinExistence type="predicted"/>
<dbReference type="KEGG" id="tid:Thein_2005"/>
<dbReference type="InParanoid" id="F8ACZ1"/>
<keyword evidence="1" id="KW-0472">Membrane</keyword>
<dbReference type="EMBL" id="CP002683">
    <property type="protein sequence ID" value="AEH45857.1"/>
    <property type="molecule type" value="Genomic_DNA"/>
</dbReference>
<feature type="transmembrane region" description="Helical" evidence="1">
    <location>
        <begin position="431"/>
        <end position="453"/>
    </location>
</feature>
<dbReference type="HOGENOM" id="CLU_428801_0_0_0"/>
<keyword evidence="1" id="KW-0812">Transmembrane</keyword>
<keyword evidence="1" id="KW-1133">Transmembrane helix</keyword>